<reference evidence="4 5" key="1">
    <citation type="submission" date="2024-05" db="EMBL/GenBank/DDBJ databases">
        <authorList>
            <person name="Wallberg A."/>
        </authorList>
    </citation>
    <scope>NUCLEOTIDE SEQUENCE [LARGE SCALE GENOMIC DNA]</scope>
</reference>
<dbReference type="AlphaFoldDB" id="A0AAV2SFM4"/>
<dbReference type="Gene3D" id="3.10.100.10">
    <property type="entry name" value="Mannose-Binding Protein A, subunit A"/>
    <property type="match status" value="1"/>
</dbReference>
<evidence type="ECO:0000256" key="2">
    <source>
        <dbReference type="SAM" id="Phobius"/>
    </source>
</evidence>
<evidence type="ECO:0000313" key="4">
    <source>
        <dbReference type="EMBL" id="CAL4183564.1"/>
    </source>
</evidence>
<evidence type="ECO:0000313" key="5">
    <source>
        <dbReference type="Proteomes" id="UP001497623"/>
    </source>
</evidence>
<keyword evidence="2" id="KW-0812">Transmembrane</keyword>
<sequence length="190" mass="21629">MNITNADFYVGGQYKYQQKVWKWVNKSNITMDDEFWVDRSPCEYSNDNGTHCLAIFANVAKFRGKPCENSHSYICQRLNKSMLSNHLLNHHGIGNTLEPIATYYGQYNLYYIIGAILLVLGLLALTLIIYVCRKRKQSQAKIKESKYIADPSVNQPTRHDSENSLYGQACSTGSNLSARHDSENSLYGQT</sequence>
<feature type="compositionally biased region" description="Polar residues" evidence="1">
    <location>
        <begin position="163"/>
        <end position="177"/>
    </location>
</feature>
<keyword evidence="2" id="KW-1133">Transmembrane helix</keyword>
<gene>
    <name evidence="4" type="ORF">MNOR_LOCUS35713</name>
</gene>
<feature type="domain" description="C-type lectin" evidence="3">
    <location>
        <begin position="1"/>
        <end position="76"/>
    </location>
</feature>
<dbReference type="InterPro" id="IPR001304">
    <property type="entry name" value="C-type_lectin-like"/>
</dbReference>
<keyword evidence="2" id="KW-0472">Membrane</keyword>
<organism evidence="4 5">
    <name type="scientific">Meganyctiphanes norvegica</name>
    <name type="common">Northern krill</name>
    <name type="synonym">Thysanopoda norvegica</name>
    <dbReference type="NCBI Taxonomy" id="48144"/>
    <lineage>
        <taxon>Eukaryota</taxon>
        <taxon>Metazoa</taxon>
        <taxon>Ecdysozoa</taxon>
        <taxon>Arthropoda</taxon>
        <taxon>Crustacea</taxon>
        <taxon>Multicrustacea</taxon>
        <taxon>Malacostraca</taxon>
        <taxon>Eumalacostraca</taxon>
        <taxon>Eucarida</taxon>
        <taxon>Euphausiacea</taxon>
        <taxon>Euphausiidae</taxon>
        <taxon>Meganyctiphanes</taxon>
    </lineage>
</organism>
<dbReference type="EMBL" id="CAXKWB010060859">
    <property type="protein sequence ID" value="CAL4183564.1"/>
    <property type="molecule type" value="Genomic_DNA"/>
</dbReference>
<dbReference type="Proteomes" id="UP001497623">
    <property type="component" value="Unassembled WGS sequence"/>
</dbReference>
<dbReference type="InterPro" id="IPR016186">
    <property type="entry name" value="C-type_lectin-like/link_sf"/>
</dbReference>
<protein>
    <recommendedName>
        <fullName evidence="3">C-type lectin domain-containing protein</fullName>
    </recommendedName>
</protein>
<dbReference type="SUPFAM" id="SSF56436">
    <property type="entry name" value="C-type lectin-like"/>
    <property type="match status" value="1"/>
</dbReference>
<comment type="caution">
    <text evidence="4">The sequence shown here is derived from an EMBL/GenBank/DDBJ whole genome shotgun (WGS) entry which is preliminary data.</text>
</comment>
<evidence type="ECO:0000256" key="1">
    <source>
        <dbReference type="SAM" id="MobiDB-lite"/>
    </source>
</evidence>
<feature type="transmembrane region" description="Helical" evidence="2">
    <location>
        <begin position="109"/>
        <end position="132"/>
    </location>
</feature>
<evidence type="ECO:0000259" key="3">
    <source>
        <dbReference type="PROSITE" id="PS50041"/>
    </source>
</evidence>
<dbReference type="InterPro" id="IPR016187">
    <property type="entry name" value="CTDL_fold"/>
</dbReference>
<proteinExistence type="predicted"/>
<dbReference type="CDD" id="cd00037">
    <property type="entry name" value="CLECT"/>
    <property type="match status" value="1"/>
</dbReference>
<feature type="region of interest" description="Disordered" evidence="1">
    <location>
        <begin position="151"/>
        <end position="190"/>
    </location>
</feature>
<dbReference type="PROSITE" id="PS50041">
    <property type="entry name" value="C_TYPE_LECTIN_2"/>
    <property type="match status" value="1"/>
</dbReference>
<keyword evidence="5" id="KW-1185">Reference proteome</keyword>
<accession>A0AAV2SFM4</accession>
<name>A0AAV2SFM4_MEGNR</name>